<keyword evidence="2" id="KW-0964">Secreted</keyword>
<sequence>MRWLAVVILLGSFVCPASTDQGSCVGRCADGFNETHKCQCDNLCHFYKSCCVDYSTVCRRAHGDVFTVPEDEHDDDDDEFDDDINGGVTGSSLPFVSLRNTTEPETTATELAMTLEPETATELAMALKPGPKPNDLCSDKESFDAFTDLKNGSIFAFRGEYFYELDSYSFREGYPKRTSDVWGIPGPIDTAFTRINCEGKTYIFKGDSYWRFDDGKLDPGFPNKIKLGFPGIPSNLDASFALPASNINGNERAYFFKGNQYWQYVFKHQPKRSECLKTSESVPFQRYAITMLDPWESLYELLFQSSASGGNVYGAIGPGSVSRDWLGLPSNVDAAMSGKLLMISQDVPDRQRGRKKPKKRKGKKKKHHSSSMEFYFHKRPGLVPSQSIYFFAQDEYYRVDLESKQVALVDPPYPRSIARYWFKCRESE</sequence>
<accession>A0A4W3JGI8</accession>
<dbReference type="InterPro" id="IPR000585">
    <property type="entry name" value="Hemopexin-like_dom"/>
</dbReference>
<evidence type="ECO:0000256" key="9">
    <source>
        <dbReference type="SAM" id="SignalP"/>
    </source>
</evidence>
<dbReference type="InterPro" id="IPR020436">
    <property type="entry name" value="SMB_chordata"/>
</dbReference>
<dbReference type="Gene3D" id="4.10.410.20">
    <property type="match status" value="1"/>
</dbReference>
<evidence type="ECO:0000256" key="6">
    <source>
        <dbReference type="ARBA" id="ARBA00023180"/>
    </source>
</evidence>
<keyword evidence="5" id="KW-1015">Disulfide bond</keyword>
<dbReference type="SUPFAM" id="SSF50923">
    <property type="entry name" value="Hemopexin-like domain"/>
    <property type="match status" value="1"/>
</dbReference>
<feature type="domain" description="SMB" evidence="10">
    <location>
        <begin position="20"/>
        <end position="62"/>
    </location>
</feature>
<evidence type="ECO:0000313" key="12">
    <source>
        <dbReference type="Proteomes" id="UP000314986"/>
    </source>
</evidence>
<dbReference type="InterPro" id="IPR036024">
    <property type="entry name" value="Somatomedin_B-like_dom_sf"/>
</dbReference>
<reference evidence="12" key="3">
    <citation type="journal article" date="2014" name="Nature">
        <title>Elephant shark genome provides unique insights into gnathostome evolution.</title>
        <authorList>
            <consortium name="International Elephant Shark Genome Sequencing Consortium"/>
            <person name="Venkatesh B."/>
            <person name="Lee A.P."/>
            <person name="Ravi V."/>
            <person name="Maurya A.K."/>
            <person name="Lian M.M."/>
            <person name="Swann J.B."/>
            <person name="Ohta Y."/>
            <person name="Flajnik M.F."/>
            <person name="Sutoh Y."/>
            <person name="Kasahara M."/>
            <person name="Hoon S."/>
            <person name="Gangu V."/>
            <person name="Roy S.W."/>
            <person name="Irimia M."/>
            <person name="Korzh V."/>
            <person name="Kondrychyn I."/>
            <person name="Lim Z.W."/>
            <person name="Tay B.H."/>
            <person name="Tohari S."/>
            <person name="Kong K.W."/>
            <person name="Ho S."/>
            <person name="Lorente-Galdos B."/>
            <person name="Quilez J."/>
            <person name="Marques-Bonet T."/>
            <person name="Raney B.J."/>
            <person name="Ingham P.W."/>
            <person name="Tay A."/>
            <person name="Hillier L.W."/>
            <person name="Minx P."/>
            <person name="Boehm T."/>
            <person name="Wilson R.K."/>
            <person name="Brenner S."/>
            <person name="Warren W.C."/>
        </authorList>
    </citation>
    <scope>NUCLEOTIDE SEQUENCE [LARGE SCALE GENOMIC DNA]</scope>
</reference>
<dbReference type="Ensembl" id="ENSCMIT00000031816.1">
    <property type="protein sequence ID" value="ENSCMIP00000031340.1"/>
    <property type="gene ID" value="ENSCMIG00000013446.1"/>
</dbReference>
<dbReference type="PROSITE" id="PS00024">
    <property type="entry name" value="HEMOPEXIN"/>
    <property type="match status" value="1"/>
</dbReference>
<dbReference type="Pfam" id="PF00045">
    <property type="entry name" value="Hemopexin"/>
    <property type="match status" value="3"/>
</dbReference>
<evidence type="ECO:0000259" key="10">
    <source>
        <dbReference type="PROSITE" id="PS50958"/>
    </source>
</evidence>
<dbReference type="GO" id="GO:0007160">
    <property type="term" value="P:cell-matrix adhesion"/>
    <property type="evidence" value="ECO:0007669"/>
    <property type="project" value="TreeGrafter"/>
</dbReference>
<feature type="chain" id="PRO_5021495430" evidence="9">
    <location>
        <begin position="20"/>
        <end position="428"/>
    </location>
</feature>
<dbReference type="SMART" id="SM00120">
    <property type="entry name" value="HX"/>
    <property type="match status" value="4"/>
</dbReference>
<dbReference type="PANTHER" id="PTHR22917:SF3">
    <property type="entry name" value="VITRONECTIN"/>
    <property type="match status" value="1"/>
</dbReference>
<feature type="signal peptide" evidence="9">
    <location>
        <begin position="1"/>
        <end position="19"/>
    </location>
</feature>
<dbReference type="Pfam" id="PF01033">
    <property type="entry name" value="Somatomedin_B"/>
    <property type="match status" value="1"/>
</dbReference>
<evidence type="ECO:0000256" key="5">
    <source>
        <dbReference type="ARBA" id="ARBA00023157"/>
    </source>
</evidence>
<dbReference type="GO" id="GO:0005044">
    <property type="term" value="F:scavenger receptor activity"/>
    <property type="evidence" value="ECO:0007669"/>
    <property type="project" value="InterPro"/>
</dbReference>
<dbReference type="InterPro" id="IPR001212">
    <property type="entry name" value="Somatomedin_B_dom"/>
</dbReference>
<evidence type="ECO:0000256" key="4">
    <source>
        <dbReference type="ARBA" id="ARBA00022737"/>
    </source>
</evidence>
<dbReference type="GO" id="GO:0050840">
    <property type="term" value="F:extracellular matrix binding"/>
    <property type="evidence" value="ECO:0007669"/>
    <property type="project" value="TreeGrafter"/>
</dbReference>
<dbReference type="GeneTree" id="ENSGT00530000063751"/>
<dbReference type="PROSITE" id="PS00524">
    <property type="entry name" value="SMB_1"/>
    <property type="match status" value="1"/>
</dbReference>
<evidence type="ECO:0000256" key="2">
    <source>
        <dbReference type="ARBA" id="ARBA00022525"/>
    </source>
</evidence>
<dbReference type="PROSITE" id="PS50958">
    <property type="entry name" value="SMB_2"/>
    <property type="match status" value="1"/>
</dbReference>
<gene>
    <name evidence="11" type="primary">LOC103180587</name>
</gene>
<dbReference type="GO" id="GO:0033627">
    <property type="term" value="P:cell adhesion mediated by integrin"/>
    <property type="evidence" value="ECO:0007669"/>
    <property type="project" value="TreeGrafter"/>
</dbReference>
<dbReference type="InterPro" id="IPR036375">
    <property type="entry name" value="Hemopexin-like_dom_sf"/>
</dbReference>
<dbReference type="SUPFAM" id="SSF90188">
    <property type="entry name" value="Somatomedin B domain"/>
    <property type="match status" value="1"/>
</dbReference>
<dbReference type="CDD" id="cd00094">
    <property type="entry name" value="HX"/>
    <property type="match status" value="1"/>
</dbReference>
<organism evidence="11 12">
    <name type="scientific">Callorhinchus milii</name>
    <name type="common">Ghost shark</name>
    <dbReference type="NCBI Taxonomy" id="7868"/>
    <lineage>
        <taxon>Eukaryota</taxon>
        <taxon>Metazoa</taxon>
        <taxon>Chordata</taxon>
        <taxon>Craniata</taxon>
        <taxon>Vertebrata</taxon>
        <taxon>Chondrichthyes</taxon>
        <taxon>Holocephali</taxon>
        <taxon>Chimaeriformes</taxon>
        <taxon>Callorhinchidae</taxon>
        <taxon>Callorhinchus</taxon>
    </lineage>
</organism>
<dbReference type="GO" id="GO:0005615">
    <property type="term" value="C:extracellular space"/>
    <property type="evidence" value="ECO:0007669"/>
    <property type="project" value="TreeGrafter"/>
</dbReference>
<dbReference type="PROSITE" id="PS51642">
    <property type="entry name" value="HEMOPEXIN_2"/>
    <property type="match status" value="4"/>
</dbReference>
<dbReference type="InterPro" id="IPR018486">
    <property type="entry name" value="Hemopexin_CS"/>
</dbReference>
<evidence type="ECO:0000313" key="11">
    <source>
        <dbReference type="Ensembl" id="ENSCMIP00000031340.1"/>
    </source>
</evidence>
<protein>
    <submittedName>
        <fullName evidence="11">Vitronectin</fullName>
    </submittedName>
</protein>
<reference evidence="11" key="5">
    <citation type="submission" date="2025-09" db="UniProtKB">
        <authorList>
            <consortium name="Ensembl"/>
        </authorList>
    </citation>
    <scope>IDENTIFICATION</scope>
</reference>
<dbReference type="Proteomes" id="UP000314986">
    <property type="component" value="Unassembled WGS sequence"/>
</dbReference>
<dbReference type="Gene3D" id="2.110.10.10">
    <property type="entry name" value="Hemopexin-like domain"/>
    <property type="match status" value="2"/>
</dbReference>
<feature type="repeat" description="Hemopexin" evidence="7">
    <location>
        <begin position="367"/>
        <end position="424"/>
    </location>
</feature>
<dbReference type="GO" id="GO:0006955">
    <property type="term" value="P:immune response"/>
    <property type="evidence" value="ECO:0007669"/>
    <property type="project" value="InterPro"/>
</dbReference>
<proteinExistence type="predicted"/>
<dbReference type="InterPro" id="IPR051298">
    <property type="entry name" value="Heme_transport/Cell_adhesion"/>
</dbReference>
<dbReference type="InterPro" id="IPR018487">
    <property type="entry name" value="Hemopexin-like_repeat"/>
</dbReference>
<evidence type="ECO:0000256" key="8">
    <source>
        <dbReference type="SAM" id="MobiDB-lite"/>
    </source>
</evidence>
<dbReference type="PRINTS" id="PR00022">
    <property type="entry name" value="SOMATOMEDINB"/>
</dbReference>
<feature type="compositionally biased region" description="Basic residues" evidence="8">
    <location>
        <begin position="352"/>
        <end position="369"/>
    </location>
</feature>
<feature type="repeat" description="Hemopexin" evidence="7">
    <location>
        <begin position="233"/>
        <end position="285"/>
    </location>
</feature>
<reference evidence="11" key="4">
    <citation type="submission" date="2025-08" db="UniProtKB">
        <authorList>
            <consortium name="Ensembl"/>
        </authorList>
    </citation>
    <scope>IDENTIFICATION</scope>
</reference>
<dbReference type="GO" id="GO:0030247">
    <property type="term" value="F:polysaccharide binding"/>
    <property type="evidence" value="ECO:0007669"/>
    <property type="project" value="InterPro"/>
</dbReference>
<feature type="repeat" description="Hemopexin" evidence="7">
    <location>
        <begin position="140"/>
        <end position="184"/>
    </location>
</feature>
<comment type="subcellular location">
    <subcellularLocation>
        <location evidence="1">Secreted</location>
    </subcellularLocation>
</comment>
<evidence type="ECO:0000256" key="3">
    <source>
        <dbReference type="ARBA" id="ARBA00022729"/>
    </source>
</evidence>
<keyword evidence="12" id="KW-1185">Reference proteome</keyword>
<name>A0A4W3JGI8_CALMI</name>
<evidence type="ECO:0000256" key="1">
    <source>
        <dbReference type="ARBA" id="ARBA00004613"/>
    </source>
</evidence>
<keyword evidence="6" id="KW-0325">Glycoprotein</keyword>
<dbReference type="AlphaFoldDB" id="A0A4W3JGI8"/>
<feature type="region of interest" description="Disordered" evidence="8">
    <location>
        <begin position="346"/>
        <end position="371"/>
    </location>
</feature>
<keyword evidence="4" id="KW-0677">Repeat</keyword>
<evidence type="ECO:0000256" key="7">
    <source>
        <dbReference type="PROSITE-ProRule" id="PRU01011"/>
    </source>
</evidence>
<reference evidence="12" key="1">
    <citation type="journal article" date="2006" name="Science">
        <title>Ancient noncoding elements conserved in the human genome.</title>
        <authorList>
            <person name="Venkatesh B."/>
            <person name="Kirkness E.F."/>
            <person name="Loh Y.H."/>
            <person name="Halpern A.L."/>
            <person name="Lee A.P."/>
            <person name="Johnson J."/>
            <person name="Dandona N."/>
            <person name="Viswanathan L.D."/>
            <person name="Tay A."/>
            <person name="Venter J.C."/>
            <person name="Strausberg R.L."/>
            <person name="Brenner S."/>
        </authorList>
    </citation>
    <scope>NUCLEOTIDE SEQUENCE [LARGE SCALE GENOMIC DNA]</scope>
</reference>
<feature type="repeat" description="Hemopexin" evidence="7">
    <location>
        <begin position="185"/>
        <end position="232"/>
    </location>
</feature>
<reference evidence="12" key="2">
    <citation type="journal article" date="2007" name="PLoS Biol.">
        <title>Survey sequencing and comparative analysis of the elephant shark (Callorhinchus milii) genome.</title>
        <authorList>
            <person name="Venkatesh B."/>
            <person name="Kirkness E.F."/>
            <person name="Loh Y.H."/>
            <person name="Halpern A.L."/>
            <person name="Lee A.P."/>
            <person name="Johnson J."/>
            <person name="Dandona N."/>
            <person name="Viswanathan L.D."/>
            <person name="Tay A."/>
            <person name="Venter J.C."/>
            <person name="Strausberg R.L."/>
            <person name="Brenner S."/>
        </authorList>
    </citation>
    <scope>NUCLEOTIDE SEQUENCE [LARGE SCALE GENOMIC DNA]</scope>
</reference>
<dbReference type="GO" id="GO:0005178">
    <property type="term" value="F:integrin binding"/>
    <property type="evidence" value="ECO:0007669"/>
    <property type="project" value="TreeGrafter"/>
</dbReference>
<keyword evidence="3 9" id="KW-0732">Signal</keyword>
<dbReference type="SMART" id="SM00201">
    <property type="entry name" value="SO"/>
    <property type="match status" value="1"/>
</dbReference>
<dbReference type="PANTHER" id="PTHR22917">
    <property type="entry name" value="HEMOPEXIN DOMAIN-CONTAINING PROTEIN"/>
    <property type="match status" value="1"/>
</dbReference>